<dbReference type="AlphaFoldDB" id="A0A953IA61"/>
<dbReference type="EMBL" id="PIUK01000031">
    <property type="protein sequence ID" value="MBY6275589.1"/>
    <property type="molecule type" value="Genomic_DNA"/>
</dbReference>
<dbReference type="Proteomes" id="UP000732377">
    <property type="component" value="Unassembled WGS sequence"/>
</dbReference>
<evidence type="ECO:0000313" key="4">
    <source>
        <dbReference type="EMBL" id="MBY6275589.1"/>
    </source>
</evidence>
<accession>A0A953IA61</accession>
<sequence>MRACCRVVRHDPLTGEHAGGAERPIYGDLRGPSREEGRPVRGSGGFARGLARWLVRLLAVGTAAVLAINALVYFPGRSRIITADAARPAQVALVLGAGVYADGRPTPMLRDRLETALALYEAGKARKLLLSGDHSRPDYDEVNAMRRYLQERGVPPEDLFLDHAGFDTYDSMYRAAAIFQVDDVIVVTQGFHLPRALWIAARLGLDAQGVAADQRRYGVEQYYAAREFAARVKAFAEVAVRRRPAFLGPVIPITGDGRATHDEP</sequence>
<evidence type="ECO:0000256" key="2">
    <source>
        <dbReference type="SAM" id="Phobius"/>
    </source>
</evidence>
<evidence type="ECO:0000256" key="1">
    <source>
        <dbReference type="SAM" id="MobiDB-lite"/>
    </source>
</evidence>
<dbReference type="GO" id="GO:0005886">
    <property type="term" value="C:plasma membrane"/>
    <property type="evidence" value="ECO:0007669"/>
    <property type="project" value="TreeGrafter"/>
</dbReference>
<organism evidence="4 5">
    <name type="scientific">Symbiobacterium thermophilum</name>
    <dbReference type="NCBI Taxonomy" id="2734"/>
    <lineage>
        <taxon>Bacteria</taxon>
        <taxon>Bacillati</taxon>
        <taxon>Bacillota</taxon>
        <taxon>Clostridia</taxon>
        <taxon>Eubacteriales</taxon>
        <taxon>Symbiobacteriaceae</taxon>
        <taxon>Symbiobacterium</taxon>
    </lineage>
</organism>
<comment type="caution">
    <text evidence="4">The sequence shown here is derived from an EMBL/GenBank/DDBJ whole genome shotgun (WGS) entry which is preliminary data.</text>
</comment>
<keyword evidence="2" id="KW-1133">Transmembrane helix</keyword>
<keyword evidence="2" id="KW-0812">Transmembrane</keyword>
<dbReference type="PANTHER" id="PTHR30336">
    <property type="entry name" value="INNER MEMBRANE PROTEIN, PROBABLE PERMEASE"/>
    <property type="match status" value="1"/>
</dbReference>
<feature type="transmembrane region" description="Helical" evidence="2">
    <location>
        <begin position="53"/>
        <end position="74"/>
    </location>
</feature>
<reference evidence="4" key="1">
    <citation type="submission" date="2017-11" db="EMBL/GenBank/DDBJ databases">
        <title>Three new genomes from thermophilic consortium.</title>
        <authorList>
            <person name="Quaggio R."/>
            <person name="Amgarten D."/>
            <person name="Setubal J.C."/>
        </authorList>
    </citation>
    <scope>NUCLEOTIDE SEQUENCE</scope>
    <source>
        <strain evidence="4">ZCTH01-B2</strain>
    </source>
</reference>
<dbReference type="CDD" id="cd06259">
    <property type="entry name" value="YdcF-like"/>
    <property type="match status" value="1"/>
</dbReference>
<evidence type="ECO:0000313" key="5">
    <source>
        <dbReference type="Proteomes" id="UP000732377"/>
    </source>
</evidence>
<keyword evidence="2" id="KW-0472">Membrane</keyword>
<dbReference type="PANTHER" id="PTHR30336:SF6">
    <property type="entry name" value="INTEGRAL MEMBRANE PROTEIN"/>
    <property type="match status" value="1"/>
</dbReference>
<dbReference type="InterPro" id="IPR003848">
    <property type="entry name" value="DUF218"/>
</dbReference>
<dbReference type="InterPro" id="IPR051599">
    <property type="entry name" value="Cell_Envelope_Assoc"/>
</dbReference>
<protein>
    <recommendedName>
        <fullName evidence="3">DUF218 domain-containing protein</fullName>
    </recommendedName>
</protein>
<name>A0A953IA61_SYMTR</name>
<gene>
    <name evidence="4" type="ORF">CWE10_05100</name>
</gene>
<proteinExistence type="predicted"/>
<dbReference type="Pfam" id="PF02698">
    <property type="entry name" value="DUF218"/>
    <property type="match status" value="1"/>
</dbReference>
<feature type="domain" description="DUF218" evidence="3">
    <location>
        <begin position="90"/>
        <end position="228"/>
    </location>
</feature>
<evidence type="ECO:0000259" key="3">
    <source>
        <dbReference type="Pfam" id="PF02698"/>
    </source>
</evidence>
<feature type="region of interest" description="Disordered" evidence="1">
    <location>
        <begin position="15"/>
        <end position="43"/>
    </location>
</feature>